<evidence type="ECO:0000256" key="4">
    <source>
        <dbReference type="ARBA" id="ARBA00022574"/>
    </source>
</evidence>
<dbReference type="PROSITE" id="PS50294">
    <property type="entry name" value="WD_REPEATS_REGION"/>
    <property type="match status" value="1"/>
</dbReference>
<dbReference type="PROSITE" id="PS50082">
    <property type="entry name" value="WD_REPEATS_2"/>
    <property type="match status" value="2"/>
</dbReference>
<comment type="similarity">
    <text evidence="2">Belongs to the WD repeat SEC31 family.</text>
</comment>
<dbReference type="GO" id="GO:0005198">
    <property type="term" value="F:structural molecule activity"/>
    <property type="evidence" value="ECO:0007669"/>
    <property type="project" value="TreeGrafter"/>
</dbReference>
<proteinExistence type="inferred from homology"/>
<evidence type="ECO:0000256" key="5">
    <source>
        <dbReference type="ARBA" id="ARBA00022737"/>
    </source>
</evidence>
<dbReference type="GO" id="GO:0070971">
    <property type="term" value="C:endoplasmic reticulum exit site"/>
    <property type="evidence" value="ECO:0007669"/>
    <property type="project" value="TreeGrafter"/>
</dbReference>
<dbReference type="PANTHER" id="PTHR13923">
    <property type="entry name" value="SEC31-RELATED PROTEIN"/>
    <property type="match status" value="1"/>
</dbReference>
<dbReference type="Proteomes" id="UP000005237">
    <property type="component" value="Unassembled WGS sequence"/>
</dbReference>
<keyword evidence="11" id="KW-1185">Reference proteome</keyword>
<feature type="repeat" description="WD" evidence="9">
    <location>
        <begin position="117"/>
        <end position="158"/>
    </location>
</feature>
<reference evidence="11" key="1">
    <citation type="submission" date="2010-08" db="EMBL/GenBank/DDBJ databases">
        <authorList>
            <consortium name="Caenorhabditis japonica Sequencing Consortium"/>
            <person name="Wilson R.K."/>
        </authorList>
    </citation>
    <scope>NUCLEOTIDE SEQUENCE [LARGE SCALE GENOMIC DNA]</scope>
    <source>
        <strain evidence="11">DF5081</strain>
    </source>
</reference>
<accession>A0A8R1IC09</accession>
<sequence>MSSKLFSRSGVFAWSPRGVEAKGLIVADFAQFFDPNDTSIEQKIDFLEKSRLFEAPNPSPNVSVATNYRFNELAWSSMCSDAHPQGIFAGGTEDGTVVFFDAEKLVKESSLEILSSRKDHHGHVLTIDVSRDGRWMASGGGVGQILLWDLANLKTPFSPGAPNFQDQVKILRWNQKNESVFASISSRRVSCWDLRRNGAPVLEFAELPNCDWSSLCWNPSDASQLIVGSQSQQCSIIQKWDSRFISTPIKEYRHHQVGITSIDWNKADDRLLISSGCDGQVIIWNHETSEVLGGVGSLQGDWIRNVKWNEEEPAQFAIQYFRHPIQIGSLTSLGAPQPGAEVLAARITDQFVPAWHRAPLTGSSIAYGARLATFWKSYDAMTQKWSHNVEVET</sequence>
<evidence type="ECO:0000256" key="9">
    <source>
        <dbReference type="PROSITE-ProRule" id="PRU00221"/>
    </source>
</evidence>
<dbReference type="SMART" id="SM00320">
    <property type="entry name" value="WD40"/>
    <property type="match status" value="5"/>
</dbReference>
<dbReference type="GO" id="GO:0090110">
    <property type="term" value="P:COPII-coated vesicle cargo loading"/>
    <property type="evidence" value="ECO:0007669"/>
    <property type="project" value="TreeGrafter"/>
</dbReference>
<keyword evidence="3" id="KW-0813">Transport</keyword>
<evidence type="ECO:0000256" key="1">
    <source>
        <dbReference type="ARBA" id="ARBA00004240"/>
    </source>
</evidence>
<keyword evidence="5" id="KW-0677">Repeat</keyword>
<organism evidence="10 11">
    <name type="scientific">Caenorhabditis japonica</name>
    <dbReference type="NCBI Taxonomy" id="281687"/>
    <lineage>
        <taxon>Eukaryota</taxon>
        <taxon>Metazoa</taxon>
        <taxon>Ecdysozoa</taxon>
        <taxon>Nematoda</taxon>
        <taxon>Chromadorea</taxon>
        <taxon>Rhabditida</taxon>
        <taxon>Rhabditina</taxon>
        <taxon>Rhabditomorpha</taxon>
        <taxon>Rhabditoidea</taxon>
        <taxon>Rhabditidae</taxon>
        <taxon>Peloderinae</taxon>
        <taxon>Caenorhabditis</taxon>
    </lineage>
</organism>
<feature type="repeat" description="WD" evidence="9">
    <location>
        <begin position="252"/>
        <end position="294"/>
    </location>
</feature>
<comment type="subcellular location">
    <subcellularLocation>
        <location evidence="1">Endoplasmic reticulum</location>
    </subcellularLocation>
</comment>
<dbReference type="GO" id="GO:0030127">
    <property type="term" value="C:COPII vesicle coat"/>
    <property type="evidence" value="ECO:0007669"/>
    <property type="project" value="TreeGrafter"/>
</dbReference>
<evidence type="ECO:0000256" key="6">
    <source>
        <dbReference type="ARBA" id="ARBA00022824"/>
    </source>
</evidence>
<dbReference type="GO" id="GO:0015031">
    <property type="term" value="P:protein transport"/>
    <property type="evidence" value="ECO:0007669"/>
    <property type="project" value="UniProtKB-KW"/>
</dbReference>
<reference evidence="10" key="2">
    <citation type="submission" date="2022-06" db="UniProtKB">
        <authorList>
            <consortium name="EnsemblMetazoa"/>
        </authorList>
    </citation>
    <scope>IDENTIFICATION</scope>
    <source>
        <strain evidence="10">DF5081</strain>
    </source>
</reference>
<dbReference type="PANTHER" id="PTHR13923:SF11">
    <property type="entry name" value="SECRETORY 31, ISOFORM D"/>
    <property type="match status" value="1"/>
</dbReference>
<evidence type="ECO:0000256" key="8">
    <source>
        <dbReference type="ARBA" id="ARBA00022927"/>
    </source>
</evidence>
<keyword evidence="6" id="KW-0256">Endoplasmic reticulum</keyword>
<evidence type="ECO:0000313" key="10">
    <source>
        <dbReference type="EnsemblMetazoa" id="CJA32988.1"/>
    </source>
</evidence>
<keyword evidence="4 9" id="KW-0853">WD repeat</keyword>
<protein>
    <submittedName>
        <fullName evidence="10">WD_REPEATS_REGION domain-containing protein</fullName>
    </submittedName>
</protein>
<dbReference type="AlphaFoldDB" id="A0A8R1IC09"/>
<dbReference type="InterPro" id="IPR040251">
    <property type="entry name" value="SEC31-like"/>
</dbReference>
<evidence type="ECO:0000313" key="11">
    <source>
        <dbReference type="Proteomes" id="UP000005237"/>
    </source>
</evidence>
<evidence type="ECO:0000256" key="7">
    <source>
        <dbReference type="ARBA" id="ARBA00022892"/>
    </source>
</evidence>
<dbReference type="InterPro" id="IPR036322">
    <property type="entry name" value="WD40_repeat_dom_sf"/>
</dbReference>
<dbReference type="EnsemblMetazoa" id="CJA32988.1">
    <property type="protein sequence ID" value="CJA32988.1"/>
    <property type="gene ID" value="WBGene00208835"/>
</dbReference>
<name>A0A8R1IC09_CAEJA</name>
<dbReference type="InterPro" id="IPR015943">
    <property type="entry name" value="WD40/YVTN_repeat-like_dom_sf"/>
</dbReference>
<dbReference type="GO" id="GO:0007029">
    <property type="term" value="P:endoplasmic reticulum organization"/>
    <property type="evidence" value="ECO:0007669"/>
    <property type="project" value="TreeGrafter"/>
</dbReference>
<dbReference type="SUPFAM" id="SSF50978">
    <property type="entry name" value="WD40 repeat-like"/>
    <property type="match status" value="1"/>
</dbReference>
<keyword evidence="7" id="KW-0931">ER-Golgi transport</keyword>
<keyword evidence="8" id="KW-0653">Protein transport</keyword>
<dbReference type="InterPro" id="IPR001680">
    <property type="entry name" value="WD40_rpt"/>
</dbReference>
<dbReference type="Pfam" id="PF00400">
    <property type="entry name" value="WD40"/>
    <property type="match status" value="2"/>
</dbReference>
<evidence type="ECO:0000256" key="3">
    <source>
        <dbReference type="ARBA" id="ARBA00022448"/>
    </source>
</evidence>
<dbReference type="Gene3D" id="2.130.10.10">
    <property type="entry name" value="YVTN repeat-like/Quinoprotein amine dehydrogenase"/>
    <property type="match status" value="1"/>
</dbReference>
<evidence type="ECO:0000256" key="2">
    <source>
        <dbReference type="ARBA" id="ARBA00009358"/>
    </source>
</evidence>